<evidence type="ECO:0000313" key="1">
    <source>
        <dbReference type="EMBL" id="GFD01421.1"/>
    </source>
</evidence>
<name>A0A699SVT3_TANCI</name>
<dbReference type="AlphaFoldDB" id="A0A699SVT3"/>
<sequence>LSSAAHAVLTTHPTCRPSLVSCLPSLEESLPFVPDAYDQSLEALLSQSAASENESHVTGVVSE</sequence>
<accession>A0A699SVT3</accession>
<organism evidence="1">
    <name type="scientific">Tanacetum cinerariifolium</name>
    <name type="common">Dalmatian daisy</name>
    <name type="synonym">Chrysanthemum cinerariifolium</name>
    <dbReference type="NCBI Taxonomy" id="118510"/>
    <lineage>
        <taxon>Eukaryota</taxon>
        <taxon>Viridiplantae</taxon>
        <taxon>Streptophyta</taxon>
        <taxon>Embryophyta</taxon>
        <taxon>Tracheophyta</taxon>
        <taxon>Spermatophyta</taxon>
        <taxon>Magnoliopsida</taxon>
        <taxon>eudicotyledons</taxon>
        <taxon>Gunneridae</taxon>
        <taxon>Pentapetalae</taxon>
        <taxon>asterids</taxon>
        <taxon>campanulids</taxon>
        <taxon>Asterales</taxon>
        <taxon>Asteraceae</taxon>
        <taxon>Asteroideae</taxon>
        <taxon>Anthemideae</taxon>
        <taxon>Anthemidinae</taxon>
        <taxon>Tanacetum</taxon>
    </lineage>
</organism>
<feature type="non-terminal residue" evidence="1">
    <location>
        <position position="1"/>
    </location>
</feature>
<comment type="caution">
    <text evidence="1">The sequence shown here is derived from an EMBL/GenBank/DDBJ whole genome shotgun (WGS) entry which is preliminary data.</text>
</comment>
<gene>
    <name evidence="1" type="ORF">Tci_873390</name>
</gene>
<proteinExistence type="predicted"/>
<dbReference type="EMBL" id="BKCJ011191231">
    <property type="protein sequence ID" value="GFD01421.1"/>
    <property type="molecule type" value="Genomic_DNA"/>
</dbReference>
<reference evidence="1" key="1">
    <citation type="journal article" date="2019" name="Sci. Rep.">
        <title>Draft genome of Tanacetum cinerariifolium, the natural source of mosquito coil.</title>
        <authorList>
            <person name="Yamashiro T."/>
            <person name="Shiraishi A."/>
            <person name="Satake H."/>
            <person name="Nakayama K."/>
        </authorList>
    </citation>
    <scope>NUCLEOTIDE SEQUENCE</scope>
</reference>
<protein>
    <submittedName>
        <fullName evidence="1">Uncharacterized protein</fullName>
    </submittedName>
</protein>